<organism evidence="4 5">
    <name type="scientific">Novosphingobium mangrovi</name>
    <name type="common">ex Hu et al. 2023</name>
    <dbReference type="NCBI Taxonomy" id="2930094"/>
    <lineage>
        <taxon>Bacteria</taxon>
        <taxon>Pseudomonadati</taxon>
        <taxon>Pseudomonadota</taxon>
        <taxon>Alphaproteobacteria</taxon>
        <taxon>Sphingomonadales</taxon>
        <taxon>Sphingomonadaceae</taxon>
        <taxon>Novosphingobium</taxon>
    </lineage>
</organism>
<dbReference type="PANTHER" id="PTHR21240">
    <property type="entry name" value="2-AMINO-3-CARBOXYLMUCONATE-6-SEMIALDEHYDE DECARBOXYLASE"/>
    <property type="match status" value="1"/>
</dbReference>
<gene>
    <name evidence="4" type="ORF">MTR65_00565</name>
</gene>
<evidence type="ECO:0000256" key="2">
    <source>
        <dbReference type="SAM" id="SignalP"/>
    </source>
</evidence>
<dbReference type="InterPro" id="IPR006680">
    <property type="entry name" value="Amidohydro-rel"/>
</dbReference>
<proteinExistence type="predicted"/>
<feature type="domain" description="Amidohydrolase-related" evidence="3">
    <location>
        <begin position="127"/>
        <end position="334"/>
    </location>
</feature>
<accession>A0ABT0A7J3</accession>
<name>A0ABT0A7J3_9SPHN</name>
<feature type="chain" id="PRO_5046034168" evidence="2">
    <location>
        <begin position="21"/>
        <end position="361"/>
    </location>
</feature>
<keyword evidence="5" id="KW-1185">Reference proteome</keyword>
<dbReference type="Pfam" id="PF04909">
    <property type="entry name" value="Amidohydro_2"/>
    <property type="match status" value="1"/>
</dbReference>
<sequence>MILGFSARAGLLIASLFVTAGTAAAETAGAETRTPSTVTADAPPHAAVTVDHHAHVHSPAILDFLPKYCGSEGRIGPCPEVFTRAYSPEDLIAEMDAAGVARSLIMSTGYLAESPMMQPPLPEAPGILRAANEWSAALATRYPGRFGIYIGINPVSSSALPEMAHFARDPRVTGIKIHITNSDANLRDPQNVAKLASVFEMSHRTGLAVMIHMRTRAEDYGARDVETFLRDVLPQAGDTPVQIAHAAGWGGIDGPTLSALGAFAEAIEADRDRFGNVTFDLAAVWDEDTAADDLEALATLVRRIGPEHFVAASDFPFGGHLADYYAKVYPRLPLTDAEWTTIRTNTPDYDSVDYAKERIRP</sequence>
<reference evidence="4" key="1">
    <citation type="submission" date="2022-03" db="EMBL/GenBank/DDBJ databases">
        <title>Identification of a novel bacterium isolated from mangrove sediments.</title>
        <authorList>
            <person name="Pan X."/>
        </authorList>
    </citation>
    <scope>NUCLEOTIDE SEQUENCE</scope>
    <source>
        <strain evidence="4">B2637</strain>
    </source>
</reference>
<dbReference type="InterPro" id="IPR032466">
    <property type="entry name" value="Metal_Hydrolase"/>
</dbReference>
<evidence type="ECO:0000313" key="4">
    <source>
        <dbReference type="EMBL" id="MCJ1959170.1"/>
    </source>
</evidence>
<evidence type="ECO:0000313" key="5">
    <source>
        <dbReference type="Proteomes" id="UP001162802"/>
    </source>
</evidence>
<feature type="signal peptide" evidence="2">
    <location>
        <begin position="1"/>
        <end position="20"/>
    </location>
</feature>
<dbReference type="Proteomes" id="UP001162802">
    <property type="component" value="Unassembled WGS sequence"/>
</dbReference>
<dbReference type="SUPFAM" id="SSF51556">
    <property type="entry name" value="Metallo-dependent hydrolases"/>
    <property type="match status" value="1"/>
</dbReference>
<evidence type="ECO:0000256" key="1">
    <source>
        <dbReference type="ARBA" id="ARBA00023239"/>
    </source>
</evidence>
<keyword evidence="1" id="KW-0456">Lyase</keyword>
<evidence type="ECO:0000259" key="3">
    <source>
        <dbReference type="Pfam" id="PF04909"/>
    </source>
</evidence>
<keyword evidence="2" id="KW-0732">Signal</keyword>
<dbReference type="RefSeq" id="WP_243796284.1">
    <property type="nucleotide sequence ID" value="NZ_JALHAT010000001.1"/>
</dbReference>
<comment type="caution">
    <text evidence="4">The sequence shown here is derived from an EMBL/GenBank/DDBJ whole genome shotgun (WGS) entry which is preliminary data.</text>
</comment>
<dbReference type="Gene3D" id="3.20.20.140">
    <property type="entry name" value="Metal-dependent hydrolases"/>
    <property type="match status" value="1"/>
</dbReference>
<dbReference type="EMBL" id="JALHAT010000001">
    <property type="protein sequence ID" value="MCJ1959170.1"/>
    <property type="molecule type" value="Genomic_DNA"/>
</dbReference>
<protein>
    <submittedName>
        <fullName evidence="4">Amidohydrolase</fullName>
    </submittedName>
</protein>
<dbReference type="InterPro" id="IPR032465">
    <property type="entry name" value="ACMSD"/>
</dbReference>
<dbReference type="PANTHER" id="PTHR21240:SF28">
    <property type="entry name" value="ISO-OROTATE DECARBOXYLASE (EUROFUNG)"/>
    <property type="match status" value="1"/>
</dbReference>